<dbReference type="EMBL" id="OY882871">
    <property type="protein sequence ID" value="CAK6436394.1"/>
    <property type="molecule type" value="Genomic_DNA"/>
</dbReference>
<proteinExistence type="predicted"/>
<reference evidence="2" key="1">
    <citation type="submission" date="2023-12" db="EMBL/GenBank/DDBJ databases">
        <authorList>
            <person name="Brown T."/>
        </authorList>
    </citation>
    <scope>NUCLEOTIDE SEQUENCE</scope>
</reference>
<protein>
    <submittedName>
        <fullName evidence="2">Uncharacterized protein</fullName>
    </submittedName>
</protein>
<dbReference type="Proteomes" id="UP001314169">
    <property type="component" value="Chromosome 14"/>
</dbReference>
<organism evidence="2 3">
    <name type="scientific">Pipistrellus nathusii</name>
    <name type="common">Nathusius' pipistrelle</name>
    <dbReference type="NCBI Taxonomy" id="59473"/>
    <lineage>
        <taxon>Eukaryota</taxon>
        <taxon>Metazoa</taxon>
        <taxon>Chordata</taxon>
        <taxon>Craniata</taxon>
        <taxon>Vertebrata</taxon>
        <taxon>Euteleostomi</taxon>
        <taxon>Mammalia</taxon>
        <taxon>Eutheria</taxon>
        <taxon>Laurasiatheria</taxon>
        <taxon>Chiroptera</taxon>
        <taxon>Yangochiroptera</taxon>
        <taxon>Vespertilionidae</taxon>
        <taxon>Pipistrellus</taxon>
    </lineage>
</organism>
<evidence type="ECO:0000313" key="2">
    <source>
        <dbReference type="EMBL" id="CAK6436394.1"/>
    </source>
</evidence>
<evidence type="ECO:0000256" key="1">
    <source>
        <dbReference type="SAM" id="MobiDB-lite"/>
    </source>
</evidence>
<feature type="region of interest" description="Disordered" evidence="1">
    <location>
        <begin position="84"/>
        <end position="106"/>
    </location>
</feature>
<sequence length="106" mass="11660">MQLRSGGYKGPVRWLPSSPFQMAVSSQDNPFLPHSSPSWTQILSFPHVHIHNENSALWAGPWYGFEIRKSGTALREVTESCEFLDGPELGSPGRSQGLPSPLPLGM</sequence>
<name>A0ABN9ZE41_PIPNA</name>
<evidence type="ECO:0000313" key="3">
    <source>
        <dbReference type="Proteomes" id="UP001314169"/>
    </source>
</evidence>
<accession>A0ABN9ZE41</accession>
<keyword evidence="3" id="KW-1185">Reference proteome</keyword>
<gene>
    <name evidence="2" type="ORF">MPIPNATIZW_LOCUS4700</name>
</gene>